<dbReference type="PROSITE" id="PS00236">
    <property type="entry name" value="NEUROTR_ION_CHANNEL"/>
    <property type="match status" value="1"/>
</dbReference>
<comment type="catalytic activity">
    <reaction evidence="15">
        <text>K(+)(in) = K(+)(out)</text>
        <dbReference type="Rhea" id="RHEA:29463"/>
        <dbReference type="ChEBI" id="CHEBI:29103"/>
    </reaction>
</comment>
<evidence type="ECO:0000256" key="10">
    <source>
        <dbReference type="ARBA" id="ARBA00023170"/>
    </source>
</evidence>
<keyword evidence="9" id="KW-1015">Disulfide bond</keyword>
<name>A0A8C6ENQ5_MARMA</name>
<evidence type="ECO:0000256" key="3">
    <source>
        <dbReference type="ARBA" id="ARBA00022692"/>
    </source>
</evidence>
<comment type="catalytic activity">
    <reaction evidence="16">
        <text>Na(+)(in) = Na(+)(out)</text>
        <dbReference type="Rhea" id="RHEA:34963"/>
        <dbReference type="ChEBI" id="CHEBI:29101"/>
    </reaction>
</comment>
<keyword evidence="10" id="KW-0675">Receptor</keyword>
<feature type="signal peptide" evidence="17">
    <location>
        <begin position="1"/>
        <end position="27"/>
    </location>
</feature>
<evidence type="ECO:0000256" key="8">
    <source>
        <dbReference type="ARBA" id="ARBA00023136"/>
    </source>
</evidence>
<dbReference type="NCBIfam" id="TIGR00860">
    <property type="entry name" value="LIC"/>
    <property type="match status" value="1"/>
</dbReference>
<comment type="similarity">
    <text evidence="17">Belongs to the ligand-gated ion channel (TC 1.A.9) family.</text>
</comment>
<dbReference type="GO" id="GO:0022848">
    <property type="term" value="F:acetylcholine-gated monoatomic cation-selective channel activity"/>
    <property type="evidence" value="ECO:0007669"/>
    <property type="project" value="InterPro"/>
</dbReference>
<evidence type="ECO:0000256" key="11">
    <source>
        <dbReference type="ARBA" id="ARBA00023180"/>
    </source>
</evidence>
<dbReference type="InterPro" id="IPR002394">
    <property type="entry name" value="Nicotinic_acetylcholine_rcpt"/>
</dbReference>
<organism evidence="20 21">
    <name type="scientific">Marmota marmota marmota</name>
    <name type="common">Alpine marmot</name>
    <dbReference type="NCBI Taxonomy" id="9994"/>
    <lineage>
        <taxon>Eukaryota</taxon>
        <taxon>Metazoa</taxon>
        <taxon>Chordata</taxon>
        <taxon>Craniata</taxon>
        <taxon>Vertebrata</taxon>
        <taxon>Euteleostomi</taxon>
        <taxon>Mammalia</taxon>
        <taxon>Eutheria</taxon>
        <taxon>Euarchontoglires</taxon>
        <taxon>Glires</taxon>
        <taxon>Rodentia</taxon>
        <taxon>Sciuromorpha</taxon>
        <taxon>Sciuridae</taxon>
        <taxon>Xerinae</taxon>
        <taxon>Marmotini</taxon>
        <taxon>Marmota</taxon>
    </lineage>
</organism>
<dbReference type="CDD" id="cd19064">
    <property type="entry name" value="LGIC_TM_nAChR"/>
    <property type="match status" value="1"/>
</dbReference>
<evidence type="ECO:0000256" key="2">
    <source>
        <dbReference type="ARBA" id="ARBA00022475"/>
    </source>
</evidence>
<evidence type="ECO:0000256" key="5">
    <source>
        <dbReference type="ARBA" id="ARBA00022989"/>
    </source>
</evidence>
<gene>
    <name evidence="20" type="primary">LOC107161030</name>
</gene>
<comment type="subcellular location">
    <subcellularLocation>
        <location evidence="14">Synaptic cell membrane</location>
        <topology evidence="14">Multi-pass membrane protein</topology>
    </subcellularLocation>
</comment>
<accession>A0A8C6ENQ5</accession>
<evidence type="ECO:0000259" key="19">
    <source>
        <dbReference type="Pfam" id="PF02932"/>
    </source>
</evidence>
<keyword evidence="21" id="KW-1185">Reference proteome</keyword>
<dbReference type="InterPro" id="IPR006201">
    <property type="entry name" value="Neur_channel"/>
</dbReference>
<dbReference type="InterPro" id="IPR006029">
    <property type="entry name" value="Neurotrans-gated_channel_TM"/>
</dbReference>
<reference evidence="20" key="1">
    <citation type="submission" date="2025-08" db="UniProtKB">
        <authorList>
            <consortium name="Ensembl"/>
        </authorList>
    </citation>
    <scope>IDENTIFICATION</scope>
</reference>
<keyword evidence="1 17" id="KW-0813">Transport</keyword>
<feature type="transmembrane region" description="Helical" evidence="17">
    <location>
        <begin position="275"/>
        <end position="292"/>
    </location>
</feature>
<dbReference type="Proteomes" id="UP000694407">
    <property type="component" value="Unplaced"/>
</dbReference>
<dbReference type="GO" id="GO:0004888">
    <property type="term" value="F:transmembrane signaling receptor activity"/>
    <property type="evidence" value="ECO:0007669"/>
    <property type="project" value="InterPro"/>
</dbReference>
<feature type="transmembrane region" description="Helical" evidence="17">
    <location>
        <begin position="244"/>
        <end position="268"/>
    </location>
</feature>
<evidence type="ECO:0000313" key="21">
    <source>
        <dbReference type="Proteomes" id="UP000694407"/>
    </source>
</evidence>
<keyword evidence="2" id="KW-1003">Cell membrane</keyword>
<dbReference type="PRINTS" id="PR00252">
    <property type="entry name" value="NRIONCHANNEL"/>
</dbReference>
<dbReference type="InterPro" id="IPR006202">
    <property type="entry name" value="Neur_chan_lig-bd"/>
</dbReference>
<keyword evidence="7 17" id="KW-0406">Ion transport</keyword>
<dbReference type="InterPro" id="IPR038050">
    <property type="entry name" value="Neuro_actylchol_rec"/>
</dbReference>
<evidence type="ECO:0000256" key="12">
    <source>
        <dbReference type="ARBA" id="ARBA00023286"/>
    </source>
</evidence>
<dbReference type="SUPFAM" id="SSF63712">
    <property type="entry name" value="Nicotinic receptor ligand binding domain-like"/>
    <property type="match status" value="1"/>
</dbReference>
<dbReference type="Gene3D" id="1.20.58.390">
    <property type="entry name" value="Neurotransmitter-gated ion-channel transmembrane domain"/>
    <property type="match status" value="3"/>
</dbReference>
<evidence type="ECO:0000313" key="20">
    <source>
        <dbReference type="Ensembl" id="ENSMMMP00000004321.1"/>
    </source>
</evidence>
<dbReference type="InterPro" id="IPR036719">
    <property type="entry name" value="Neuro-gated_channel_TM_sf"/>
</dbReference>
<dbReference type="FunFam" id="2.70.170.10:FF:000005">
    <property type="entry name" value="Neuronal nicotinic acetylcholine receptor alpha4 subunit"/>
    <property type="match status" value="1"/>
</dbReference>
<dbReference type="Gene3D" id="2.70.170.10">
    <property type="entry name" value="Neurotransmitter-gated ion-channel ligand-binding domain"/>
    <property type="match status" value="1"/>
</dbReference>
<keyword evidence="8 17" id="KW-0472">Membrane</keyword>
<dbReference type="AlphaFoldDB" id="A0A8C6ENQ5"/>
<evidence type="ECO:0000256" key="14">
    <source>
        <dbReference type="ARBA" id="ARBA00034099"/>
    </source>
</evidence>
<feature type="transmembrane region" description="Helical" evidence="17">
    <location>
        <begin position="466"/>
        <end position="488"/>
    </location>
</feature>
<dbReference type="Ensembl" id="ENSMMMT00000004905.1">
    <property type="protein sequence ID" value="ENSMMMP00000004321.1"/>
    <property type="gene ID" value="ENSMMMG00000003918.1"/>
</dbReference>
<dbReference type="Pfam" id="PF02932">
    <property type="entry name" value="Neur_chan_memb"/>
    <property type="match status" value="1"/>
</dbReference>
<proteinExistence type="inferred from homology"/>
<evidence type="ECO:0000256" key="17">
    <source>
        <dbReference type="RuleBase" id="RU000687"/>
    </source>
</evidence>
<keyword evidence="5 17" id="KW-1133">Transmembrane helix</keyword>
<reference evidence="20" key="2">
    <citation type="submission" date="2025-09" db="UniProtKB">
        <authorList>
            <consortium name="Ensembl"/>
        </authorList>
    </citation>
    <scope>IDENTIFICATION</scope>
</reference>
<dbReference type="PANTHER" id="PTHR18945">
    <property type="entry name" value="NEUROTRANSMITTER GATED ION CHANNEL"/>
    <property type="match status" value="1"/>
</dbReference>
<evidence type="ECO:0000256" key="6">
    <source>
        <dbReference type="ARBA" id="ARBA00023018"/>
    </source>
</evidence>
<dbReference type="InterPro" id="IPR018000">
    <property type="entry name" value="Neurotransmitter_ion_chnl_CS"/>
</dbReference>
<feature type="chain" id="PRO_5034334756" evidence="17">
    <location>
        <begin position="28"/>
        <end position="492"/>
    </location>
</feature>
<feature type="domain" description="Neurotransmitter-gated ion-channel transmembrane" evidence="19">
    <location>
        <begin position="250"/>
        <end position="483"/>
    </location>
</feature>
<evidence type="ECO:0000256" key="13">
    <source>
        <dbReference type="ARBA" id="ARBA00023303"/>
    </source>
</evidence>
<dbReference type="PRINTS" id="PR00254">
    <property type="entry name" value="NICOTINICR"/>
</dbReference>
<dbReference type="Pfam" id="PF02931">
    <property type="entry name" value="Neur_chan_LBD"/>
    <property type="match status" value="1"/>
</dbReference>
<keyword evidence="12" id="KW-1071">Ligand-gated ion channel</keyword>
<evidence type="ECO:0000259" key="18">
    <source>
        <dbReference type="Pfam" id="PF02931"/>
    </source>
</evidence>
<feature type="domain" description="Neurotransmitter-gated ion-channel ligand-binding" evidence="18">
    <location>
        <begin position="38"/>
        <end position="242"/>
    </location>
</feature>
<keyword evidence="4 17" id="KW-0732">Signal</keyword>
<protein>
    <submittedName>
        <fullName evidence="20">Neuronal acetylcholine receptor subunit alpha-2-like</fullName>
    </submittedName>
</protein>
<evidence type="ECO:0000256" key="7">
    <source>
        <dbReference type="ARBA" id="ARBA00023065"/>
    </source>
</evidence>
<dbReference type="GeneTree" id="ENSGT00940000158299"/>
<evidence type="ECO:0000256" key="15">
    <source>
        <dbReference type="ARBA" id="ARBA00034430"/>
    </source>
</evidence>
<dbReference type="SUPFAM" id="SSF90112">
    <property type="entry name" value="Neurotransmitter-gated ion-channel transmembrane pore"/>
    <property type="match status" value="1"/>
</dbReference>
<keyword evidence="11" id="KW-0325">Glycoprotein</keyword>
<evidence type="ECO:0000256" key="16">
    <source>
        <dbReference type="ARBA" id="ARBA00036239"/>
    </source>
</evidence>
<keyword evidence="3 17" id="KW-0812">Transmembrane</keyword>
<feature type="transmembrane region" description="Helical" evidence="17">
    <location>
        <begin position="298"/>
        <end position="317"/>
    </location>
</feature>
<dbReference type="InterPro" id="IPR036734">
    <property type="entry name" value="Neur_chan_lig-bd_sf"/>
</dbReference>
<evidence type="ECO:0000256" key="9">
    <source>
        <dbReference type="ARBA" id="ARBA00023157"/>
    </source>
</evidence>
<sequence length="492" mass="56138">MGPSHSAVPPWMKFGLWWPLLLPAALTQRGGPHTQAEDHLFKYFVRGYNCYARPVPNTSDVVIVHFGLSIAQLIDVVEKNQMMTTNVWLRQEWSDYKLHWNLADFGNITSLRVPSEMIWIPDIVLYNNADGEFAVAHMTKAHLFSTGTVHWVSPAIYKSSCSINITFFPFDQQNCKMKFGSWTYDKAKIDLEPMEQTVDLKDYWESGKWAIINATGTYNSKKYDCCVEIYPDVTYAFVIRRLPLFYTINLIIPCLLISCLTVLVFYLPSDCGKKITLCISIIPSTSMVILLIGEYLLFTMIFLSLSIVITVFMLNVLHCSSSIHSMPRWVQVALLGRVPRWLLMNRPPLEPHDSPGLKLGPSCYWLETNMDAEERDEAEEEEEKGRWVCAGCPAPSMGIIYGRRRLHPQASGPRAEAPSGEPEILLSPRIQKTLEGVHYIADYLWSEDADSSVKDWKCVAMVIDRIFLWLFIIVCFLRMLGLFLPPFLAGII</sequence>
<keyword evidence="6" id="KW-0770">Synapse</keyword>
<evidence type="ECO:0000256" key="1">
    <source>
        <dbReference type="ARBA" id="ARBA00022448"/>
    </source>
</evidence>
<evidence type="ECO:0000256" key="4">
    <source>
        <dbReference type="ARBA" id="ARBA00022729"/>
    </source>
</evidence>
<dbReference type="GO" id="GO:0045211">
    <property type="term" value="C:postsynaptic membrane"/>
    <property type="evidence" value="ECO:0007669"/>
    <property type="project" value="InterPro"/>
</dbReference>
<keyword evidence="13 17" id="KW-0407">Ion channel</keyword>